<evidence type="ECO:0000313" key="3">
    <source>
        <dbReference type="EnsemblMetazoa" id="SMAR011438-PA"/>
    </source>
</evidence>
<dbReference type="STRING" id="126957.T1JCC8"/>
<sequence length="253" mass="29008">MVIKVYISGISASKEIKKRQQRALLILDSCKVDYEPIDITEPGLEAMREFMVQNSKVREPNKTPLSPQFFNDDVYCGDFEDFDSAVEINEVFPFLKLESNGADFQYTFNNVNNTKTTNGDHDKGDTRKSITPEKEENDEGEVIKDSSEKDDGDGDAKGEEEDDEFWAQDDSKKRKKEDDEIEEESKQSNEVEIENEDASKRLKTDGIEDEVEEAAEEEEVEEEKPEVKSEKIDEEEEAVEEEEEDNFWAGKGD</sequence>
<reference evidence="4" key="1">
    <citation type="submission" date="2011-05" db="EMBL/GenBank/DDBJ databases">
        <authorList>
            <person name="Richards S.R."/>
            <person name="Qu J."/>
            <person name="Jiang H."/>
            <person name="Jhangiani S.N."/>
            <person name="Agravi P."/>
            <person name="Goodspeed R."/>
            <person name="Gross S."/>
            <person name="Mandapat C."/>
            <person name="Jackson L."/>
            <person name="Mathew T."/>
            <person name="Pu L."/>
            <person name="Thornton R."/>
            <person name="Saada N."/>
            <person name="Wilczek-Boney K.B."/>
            <person name="Lee S."/>
            <person name="Kovar C."/>
            <person name="Wu Y."/>
            <person name="Scherer S.E."/>
            <person name="Worley K.C."/>
            <person name="Muzny D.M."/>
            <person name="Gibbs R."/>
        </authorList>
    </citation>
    <scope>NUCLEOTIDE SEQUENCE</scope>
    <source>
        <strain evidence="4">Brora</strain>
    </source>
</reference>
<dbReference type="HOGENOM" id="CLU_1099708_0_0_1"/>
<feature type="region of interest" description="Disordered" evidence="2">
    <location>
        <begin position="111"/>
        <end position="253"/>
    </location>
</feature>
<dbReference type="InterPro" id="IPR006993">
    <property type="entry name" value="Glut_rich_SH3-bd"/>
</dbReference>
<feature type="compositionally biased region" description="Basic and acidic residues" evidence="2">
    <location>
        <begin position="197"/>
        <end position="206"/>
    </location>
</feature>
<comment type="similarity">
    <text evidence="1">Belongs to the SH3BGR family.</text>
</comment>
<dbReference type="InterPro" id="IPR036249">
    <property type="entry name" value="Thioredoxin-like_sf"/>
</dbReference>
<dbReference type="Pfam" id="PF04908">
    <property type="entry name" value="SH3BGR"/>
    <property type="match status" value="1"/>
</dbReference>
<dbReference type="PhylomeDB" id="T1JCC8"/>
<dbReference type="SUPFAM" id="SSF52833">
    <property type="entry name" value="Thioredoxin-like"/>
    <property type="match status" value="1"/>
</dbReference>
<protein>
    <recommendedName>
        <fullName evidence="5">SH3 domain-binding glutamic acid-rich-like protein</fullName>
    </recommendedName>
</protein>
<dbReference type="InterPro" id="IPR051033">
    <property type="entry name" value="SH3BGR"/>
</dbReference>
<name>T1JCC8_STRMM</name>
<accession>T1JCC8</accession>
<dbReference type="OMA" id="FNEKEYC"/>
<organism evidence="3 4">
    <name type="scientific">Strigamia maritima</name>
    <name type="common">European centipede</name>
    <name type="synonym">Geophilus maritimus</name>
    <dbReference type="NCBI Taxonomy" id="126957"/>
    <lineage>
        <taxon>Eukaryota</taxon>
        <taxon>Metazoa</taxon>
        <taxon>Ecdysozoa</taxon>
        <taxon>Arthropoda</taxon>
        <taxon>Myriapoda</taxon>
        <taxon>Chilopoda</taxon>
        <taxon>Pleurostigmophora</taxon>
        <taxon>Geophilomorpha</taxon>
        <taxon>Linotaeniidae</taxon>
        <taxon>Strigamia</taxon>
    </lineage>
</organism>
<dbReference type="Proteomes" id="UP000014500">
    <property type="component" value="Unassembled WGS sequence"/>
</dbReference>
<dbReference type="PANTHER" id="PTHR12232">
    <property type="entry name" value="SH3 DOMAIN-BINDING GLUTAMIC ACID-RICH-LIKE PROTEIN"/>
    <property type="match status" value="1"/>
</dbReference>
<evidence type="ECO:0000313" key="4">
    <source>
        <dbReference type="Proteomes" id="UP000014500"/>
    </source>
</evidence>
<dbReference type="PANTHER" id="PTHR12232:SF15">
    <property type="entry name" value="SH3 DOMAIN-BINDING GLUTAMIC ACID-RICH PROTEIN HOMOLOG"/>
    <property type="match status" value="1"/>
</dbReference>
<keyword evidence="4" id="KW-1185">Reference proteome</keyword>
<feature type="compositionally biased region" description="Basic and acidic residues" evidence="2">
    <location>
        <begin position="118"/>
        <end position="134"/>
    </location>
</feature>
<dbReference type="GO" id="GO:0005737">
    <property type="term" value="C:cytoplasm"/>
    <property type="evidence" value="ECO:0007669"/>
    <property type="project" value="TreeGrafter"/>
</dbReference>
<evidence type="ECO:0000256" key="2">
    <source>
        <dbReference type="SAM" id="MobiDB-lite"/>
    </source>
</evidence>
<evidence type="ECO:0008006" key="5">
    <source>
        <dbReference type="Google" id="ProtNLM"/>
    </source>
</evidence>
<dbReference type="EnsemblMetazoa" id="SMAR011438-RA">
    <property type="protein sequence ID" value="SMAR011438-PA"/>
    <property type="gene ID" value="SMAR011438"/>
</dbReference>
<dbReference type="eggNOG" id="KOG4023">
    <property type="taxonomic scope" value="Eukaryota"/>
</dbReference>
<feature type="compositionally biased region" description="Acidic residues" evidence="2">
    <location>
        <begin position="232"/>
        <end position="246"/>
    </location>
</feature>
<reference evidence="3" key="2">
    <citation type="submission" date="2015-02" db="UniProtKB">
        <authorList>
            <consortium name="EnsemblMetazoa"/>
        </authorList>
    </citation>
    <scope>IDENTIFICATION</scope>
</reference>
<feature type="compositionally biased region" description="Basic and acidic residues" evidence="2">
    <location>
        <begin position="141"/>
        <end position="157"/>
    </location>
</feature>
<dbReference type="AlphaFoldDB" id="T1JCC8"/>
<feature type="compositionally biased region" description="Acidic residues" evidence="2">
    <location>
        <begin position="158"/>
        <end position="167"/>
    </location>
</feature>
<dbReference type="EMBL" id="JH432064">
    <property type="status" value="NOT_ANNOTATED_CDS"/>
    <property type="molecule type" value="Genomic_DNA"/>
</dbReference>
<evidence type="ECO:0000256" key="1">
    <source>
        <dbReference type="ARBA" id="ARBA00007764"/>
    </source>
</evidence>
<feature type="compositionally biased region" description="Basic and acidic residues" evidence="2">
    <location>
        <begin position="169"/>
        <end position="189"/>
    </location>
</feature>
<proteinExistence type="inferred from homology"/>
<feature type="compositionally biased region" description="Acidic residues" evidence="2">
    <location>
        <begin position="207"/>
        <end position="224"/>
    </location>
</feature>
<dbReference type="Gene3D" id="3.40.30.10">
    <property type="entry name" value="Glutaredoxin"/>
    <property type="match status" value="1"/>
</dbReference>